<evidence type="ECO:0000256" key="8">
    <source>
        <dbReference type="ARBA" id="ARBA00022984"/>
    </source>
</evidence>
<dbReference type="GO" id="GO:0008360">
    <property type="term" value="P:regulation of cell shape"/>
    <property type="evidence" value="ECO:0007669"/>
    <property type="project" value="UniProtKB-KW"/>
</dbReference>
<dbReference type="SUPFAM" id="SSF56059">
    <property type="entry name" value="Glutathione synthetase ATP-binding domain-like"/>
    <property type="match status" value="1"/>
</dbReference>
<proteinExistence type="inferred from homology"/>
<feature type="active site" evidence="11">
    <location>
        <position position="307"/>
    </location>
</feature>
<feature type="binding site" evidence="12">
    <location>
        <position position="296"/>
    </location>
    <ligand>
        <name>Mg(2+)</name>
        <dbReference type="ChEBI" id="CHEBI:18420"/>
        <label>2</label>
    </ligand>
</feature>
<evidence type="ECO:0000256" key="2">
    <source>
        <dbReference type="ARBA" id="ARBA00010871"/>
    </source>
</evidence>
<comment type="similarity">
    <text evidence="2 10">Belongs to the D-alanine--D-alanine ligase family.</text>
</comment>
<evidence type="ECO:0000313" key="16">
    <source>
        <dbReference type="Proteomes" id="UP000053904"/>
    </source>
</evidence>
<dbReference type="Gene3D" id="3.30.470.20">
    <property type="entry name" value="ATP-grasp fold, B domain"/>
    <property type="match status" value="1"/>
</dbReference>
<dbReference type="InterPro" id="IPR011127">
    <property type="entry name" value="Dala_Dala_lig_N"/>
</dbReference>
<comment type="function">
    <text evidence="10">Cell wall formation.</text>
</comment>
<feature type="binding site" evidence="12">
    <location>
        <position position="284"/>
    </location>
    <ligand>
        <name>Mg(2+)</name>
        <dbReference type="ChEBI" id="CHEBI:18420"/>
        <label>1</label>
    </ligand>
</feature>
<gene>
    <name evidence="10" type="primary">ddl</name>
    <name evidence="15" type="ORF">XD93_0934</name>
</gene>
<dbReference type="PANTHER" id="PTHR23132:SF23">
    <property type="entry name" value="D-ALANINE--D-ALANINE LIGASE B"/>
    <property type="match status" value="1"/>
</dbReference>
<name>A0A101HHA2_9BACT</name>
<organism evidence="15 16">
    <name type="scientific">candidate division WS6 bacterium 34_10</name>
    <dbReference type="NCBI Taxonomy" id="1641389"/>
    <lineage>
        <taxon>Bacteria</taxon>
        <taxon>Candidatus Dojkabacteria</taxon>
    </lineage>
</organism>
<keyword evidence="8 10" id="KW-0573">Peptidoglycan synthesis</keyword>
<feature type="binding site" evidence="12">
    <location>
        <position position="296"/>
    </location>
    <ligand>
        <name>Mg(2+)</name>
        <dbReference type="ChEBI" id="CHEBI:18420"/>
        <label>1</label>
    </ligand>
</feature>
<accession>A0A101HHA2</accession>
<keyword evidence="5 13" id="KW-0547">Nucleotide-binding</keyword>
<dbReference type="HAMAP" id="MF_00047">
    <property type="entry name" value="Dala_Dala_lig"/>
    <property type="match status" value="1"/>
</dbReference>
<comment type="subcellular location">
    <subcellularLocation>
        <location evidence="1 10">Cytoplasm</location>
    </subcellularLocation>
</comment>
<evidence type="ECO:0000256" key="9">
    <source>
        <dbReference type="ARBA" id="ARBA00023316"/>
    </source>
</evidence>
<dbReference type="GO" id="GO:0046872">
    <property type="term" value="F:metal ion binding"/>
    <property type="evidence" value="ECO:0007669"/>
    <property type="project" value="UniProtKB-KW"/>
</dbReference>
<dbReference type="PROSITE" id="PS50975">
    <property type="entry name" value="ATP_GRASP"/>
    <property type="match status" value="1"/>
</dbReference>
<sequence length="331" mass="37364">MSKRKVAIVCGGPSSEYEVSLNSTDSILQYIDKNKYIPYVFFISMQGKALLYKADDSLEIPEENQLNYLFEEVIKLKDMYMNILALHGEFGEDGTLQSILQFLNIPFTGCKHSASALCMDKYRTGLIVEKEIDVKIPNTKLFKLKDLTTNYTYSEDICIKPNARGSSVGVYLIKNQKELDNSFKNLEKDFDLNTNFIIQTLIESDIEVSCGCLEKKNGEFVKLPAIEIIPKDSTFFDYKAKYVKGASVEITPPEHISKNLAEKVSQLAIDIHKILGCTLYSRSDFLIKGNDIYYLETNTLPGMTNTSLLPQEAEAAGISFSELIDFFIENS</sequence>
<evidence type="ECO:0000256" key="4">
    <source>
        <dbReference type="ARBA" id="ARBA00022598"/>
    </source>
</evidence>
<evidence type="ECO:0000256" key="6">
    <source>
        <dbReference type="ARBA" id="ARBA00022840"/>
    </source>
</evidence>
<dbReference type="GO" id="GO:0005524">
    <property type="term" value="F:ATP binding"/>
    <property type="evidence" value="ECO:0007669"/>
    <property type="project" value="UniProtKB-UniRule"/>
</dbReference>
<dbReference type="UniPathway" id="UPA00219"/>
<dbReference type="Proteomes" id="UP000053904">
    <property type="component" value="Unassembled WGS sequence"/>
</dbReference>
<comment type="caution">
    <text evidence="15">The sequence shown here is derived from an EMBL/GenBank/DDBJ whole genome shotgun (WGS) entry which is preliminary data.</text>
</comment>
<evidence type="ECO:0000256" key="13">
    <source>
        <dbReference type="PROSITE-ProRule" id="PRU00409"/>
    </source>
</evidence>
<keyword evidence="6 13" id="KW-0067">ATP-binding</keyword>
<dbReference type="EMBL" id="LGGO01000156">
    <property type="protein sequence ID" value="KUK76410.1"/>
    <property type="molecule type" value="Genomic_DNA"/>
</dbReference>
<dbReference type="PANTHER" id="PTHR23132">
    <property type="entry name" value="D-ALANINE--D-ALANINE LIGASE"/>
    <property type="match status" value="1"/>
</dbReference>
<dbReference type="Pfam" id="PF01820">
    <property type="entry name" value="Dala_Dala_lig_N"/>
    <property type="match status" value="1"/>
</dbReference>
<evidence type="ECO:0000256" key="5">
    <source>
        <dbReference type="ARBA" id="ARBA00022741"/>
    </source>
</evidence>
<dbReference type="InterPro" id="IPR011095">
    <property type="entry name" value="Dala_Dala_lig_C"/>
</dbReference>
<comment type="cofactor">
    <cofactor evidence="12">
        <name>Mg(2+)</name>
        <dbReference type="ChEBI" id="CHEBI:18420"/>
    </cofactor>
    <cofactor evidence="12">
        <name>Mn(2+)</name>
        <dbReference type="ChEBI" id="CHEBI:29035"/>
    </cofactor>
    <text evidence="12">Binds 2 magnesium or manganese ions per subunit.</text>
</comment>
<dbReference type="AlphaFoldDB" id="A0A101HHA2"/>
<evidence type="ECO:0000259" key="14">
    <source>
        <dbReference type="PROSITE" id="PS50975"/>
    </source>
</evidence>
<dbReference type="Gene3D" id="3.30.1490.20">
    <property type="entry name" value="ATP-grasp fold, A domain"/>
    <property type="match status" value="1"/>
</dbReference>
<protein>
    <recommendedName>
        <fullName evidence="10">D-alanine--D-alanine ligase</fullName>
        <ecNumber evidence="10">6.3.2.4</ecNumber>
    </recommendedName>
    <alternativeName>
        <fullName evidence="10">D-Ala-D-Ala ligase</fullName>
    </alternativeName>
    <alternativeName>
        <fullName evidence="10">D-alanylalanine synthetase</fullName>
    </alternativeName>
</protein>
<reference evidence="16" key="1">
    <citation type="journal article" date="2015" name="MBio">
        <title>Genome-Resolved Metagenomic Analysis Reveals Roles for Candidate Phyla and Other Microbial Community Members in Biogeochemical Transformations in Oil Reservoirs.</title>
        <authorList>
            <person name="Hu P."/>
            <person name="Tom L."/>
            <person name="Singh A."/>
            <person name="Thomas B.C."/>
            <person name="Baker B.J."/>
            <person name="Piceno Y.M."/>
            <person name="Andersen G.L."/>
            <person name="Banfield J.F."/>
        </authorList>
    </citation>
    <scope>NUCLEOTIDE SEQUENCE [LARGE SCALE GENOMIC DNA]</scope>
</reference>
<keyword evidence="12" id="KW-0460">Magnesium</keyword>
<dbReference type="GO" id="GO:0005737">
    <property type="term" value="C:cytoplasm"/>
    <property type="evidence" value="ECO:0007669"/>
    <property type="project" value="UniProtKB-SubCell"/>
</dbReference>
<dbReference type="InterPro" id="IPR011761">
    <property type="entry name" value="ATP-grasp"/>
</dbReference>
<evidence type="ECO:0000256" key="1">
    <source>
        <dbReference type="ARBA" id="ARBA00004496"/>
    </source>
</evidence>
<dbReference type="PIRSF" id="PIRSF039102">
    <property type="entry name" value="Ddl/VanB"/>
    <property type="match status" value="1"/>
</dbReference>
<dbReference type="InterPro" id="IPR016185">
    <property type="entry name" value="PreATP-grasp_dom_sf"/>
</dbReference>
<keyword evidence="12" id="KW-0479">Metal-binding</keyword>
<dbReference type="InterPro" id="IPR013815">
    <property type="entry name" value="ATP_grasp_subdomain_1"/>
</dbReference>
<dbReference type="Pfam" id="PF07478">
    <property type="entry name" value="Dala_Dala_lig_C"/>
    <property type="match status" value="1"/>
</dbReference>
<evidence type="ECO:0000256" key="3">
    <source>
        <dbReference type="ARBA" id="ARBA00022490"/>
    </source>
</evidence>
<dbReference type="PROSITE" id="PS00843">
    <property type="entry name" value="DALA_DALA_LIGASE_1"/>
    <property type="match status" value="1"/>
</dbReference>
<evidence type="ECO:0000256" key="7">
    <source>
        <dbReference type="ARBA" id="ARBA00022960"/>
    </source>
</evidence>
<dbReference type="GO" id="GO:0009252">
    <property type="term" value="P:peptidoglycan biosynthetic process"/>
    <property type="evidence" value="ECO:0007669"/>
    <property type="project" value="UniProtKB-UniRule"/>
</dbReference>
<keyword evidence="9 10" id="KW-0961">Cell wall biogenesis/degradation</keyword>
<feature type="domain" description="ATP-grasp" evidence="14">
    <location>
        <begin position="126"/>
        <end position="329"/>
    </location>
</feature>
<keyword evidence="3 10" id="KW-0963">Cytoplasm</keyword>
<comment type="catalytic activity">
    <reaction evidence="10">
        <text>2 D-alanine + ATP = D-alanyl-D-alanine + ADP + phosphate + H(+)</text>
        <dbReference type="Rhea" id="RHEA:11224"/>
        <dbReference type="ChEBI" id="CHEBI:15378"/>
        <dbReference type="ChEBI" id="CHEBI:30616"/>
        <dbReference type="ChEBI" id="CHEBI:43474"/>
        <dbReference type="ChEBI" id="CHEBI:57416"/>
        <dbReference type="ChEBI" id="CHEBI:57822"/>
        <dbReference type="ChEBI" id="CHEBI:456216"/>
        <dbReference type="EC" id="6.3.2.4"/>
    </reaction>
</comment>
<dbReference type="Gene3D" id="3.40.50.20">
    <property type="match status" value="1"/>
</dbReference>
<keyword evidence="4 10" id="KW-0436">Ligase</keyword>
<feature type="active site" evidence="11">
    <location>
        <position position="16"/>
    </location>
</feature>
<evidence type="ECO:0000256" key="11">
    <source>
        <dbReference type="PIRSR" id="PIRSR039102-1"/>
    </source>
</evidence>
<dbReference type="GO" id="GO:0008716">
    <property type="term" value="F:D-alanine-D-alanine ligase activity"/>
    <property type="evidence" value="ECO:0007669"/>
    <property type="project" value="UniProtKB-UniRule"/>
</dbReference>
<keyword evidence="7 10" id="KW-0133">Cell shape</keyword>
<feature type="active site" evidence="11">
    <location>
        <position position="166"/>
    </location>
</feature>
<evidence type="ECO:0000256" key="12">
    <source>
        <dbReference type="PIRSR" id="PIRSR039102-3"/>
    </source>
</evidence>
<keyword evidence="12" id="KW-0464">Manganese</keyword>
<dbReference type="SUPFAM" id="SSF52440">
    <property type="entry name" value="PreATP-grasp domain"/>
    <property type="match status" value="1"/>
</dbReference>
<dbReference type="EC" id="6.3.2.4" evidence="10"/>
<evidence type="ECO:0000313" key="15">
    <source>
        <dbReference type="EMBL" id="KUK76410.1"/>
    </source>
</evidence>
<dbReference type="InterPro" id="IPR000291">
    <property type="entry name" value="D-Ala_lig_Van_CS"/>
</dbReference>
<feature type="binding site" evidence="12">
    <location>
        <position position="298"/>
    </location>
    <ligand>
        <name>Mg(2+)</name>
        <dbReference type="ChEBI" id="CHEBI:18420"/>
        <label>2</label>
    </ligand>
</feature>
<dbReference type="InterPro" id="IPR005905">
    <property type="entry name" value="D_ala_D_ala"/>
</dbReference>
<dbReference type="PATRIC" id="fig|1641389.3.peg.1112"/>
<dbReference type="GO" id="GO:0071555">
    <property type="term" value="P:cell wall organization"/>
    <property type="evidence" value="ECO:0007669"/>
    <property type="project" value="UniProtKB-KW"/>
</dbReference>
<evidence type="ECO:0000256" key="10">
    <source>
        <dbReference type="HAMAP-Rule" id="MF_00047"/>
    </source>
</evidence>
<comment type="pathway">
    <text evidence="10">Cell wall biogenesis; peptidoglycan biosynthesis.</text>
</comment>